<feature type="active site" evidence="8">
    <location>
        <position position="441"/>
    </location>
</feature>
<keyword evidence="7" id="KW-0961">Cell wall biogenesis/degradation</keyword>
<dbReference type="PANTHER" id="PTHR13301">
    <property type="entry name" value="X-BOX TRANSCRIPTION FACTOR-RELATED"/>
    <property type="match status" value="1"/>
</dbReference>
<dbReference type="Gene3D" id="3.90.550.10">
    <property type="entry name" value="Spore Coat Polysaccharide Biosynthesis Protein SpsA, Chain A"/>
    <property type="match status" value="2"/>
</dbReference>
<dbReference type="GO" id="GO:0071555">
    <property type="term" value="P:cell wall organization"/>
    <property type="evidence" value="ECO:0007669"/>
    <property type="project" value="UniProtKB-KW"/>
</dbReference>
<feature type="transmembrane region" description="Helical" evidence="11">
    <location>
        <begin position="21"/>
        <end position="39"/>
    </location>
</feature>
<dbReference type="GO" id="GO:0016760">
    <property type="term" value="F:cellulose synthase (UDP-forming) activity"/>
    <property type="evidence" value="ECO:0007669"/>
    <property type="project" value="InterPro"/>
</dbReference>
<feature type="binding site" evidence="10">
    <location>
        <position position="300"/>
    </location>
    <ligand>
        <name>Mn(2+)</name>
        <dbReference type="ChEBI" id="CHEBI:29035"/>
    </ligand>
</feature>
<keyword evidence="13" id="KW-1185">Reference proteome</keyword>
<dbReference type="AlphaFoldDB" id="A0AAF0V6R3"/>
<keyword evidence="6 11" id="KW-0472">Membrane</keyword>
<dbReference type="Proteomes" id="UP001234989">
    <property type="component" value="Chromosome 12"/>
</dbReference>
<feature type="transmembrane region" description="Helical" evidence="11">
    <location>
        <begin position="575"/>
        <end position="596"/>
    </location>
</feature>
<proteinExistence type="predicted"/>
<evidence type="ECO:0000313" key="12">
    <source>
        <dbReference type="EMBL" id="WMV59590.1"/>
    </source>
</evidence>
<evidence type="ECO:0000256" key="3">
    <source>
        <dbReference type="ARBA" id="ARBA00022679"/>
    </source>
</evidence>
<keyword evidence="4 11" id="KW-0812">Transmembrane</keyword>
<dbReference type="InterPro" id="IPR005150">
    <property type="entry name" value="Cellulose_synth"/>
</dbReference>
<evidence type="ECO:0000256" key="9">
    <source>
        <dbReference type="PIRSR" id="PIRSR605150-2"/>
    </source>
</evidence>
<name>A0AAF0V6R3_SOLVR</name>
<protein>
    <submittedName>
        <fullName evidence="12">Uncharacterized protein</fullName>
    </submittedName>
</protein>
<dbReference type="InterPro" id="IPR029044">
    <property type="entry name" value="Nucleotide-diphossugar_trans"/>
</dbReference>
<keyword evidence="3" id="KW-0808">Transferase</keyword>
<dbReference type="SUPFAM" id="SSF53448">
    <property type="entry name" value="Nucleotide-diphospho-sugar transferases"/>
    <property type="match status" value="1"/>
</dbReference>
<reference evidence="12" key="1">
    <citation type="submission" date="2023-08" db="EMBL/GenBank/DDBJ databases">
        <title>A de novo genome assembly of Solanum verrucosum Schlechtendal, a Mexican diploid species geographically isolated from the other diploid A-genome species in potato relatives.</title>
        <authorList>
            <person name="Hosaka K."/>
        </authorList>
    </citation>
    <scope>NUCLEOTIDE SEQUENCE</scope>
    <source>
        <tissue evidence="12">Young leaves</tissue>
    </source>
</reference>
<accession>A0AAF0V6R3</accession>
<evidence type="ECO:0000256" key="2">
    <source>
        <dbReference type="ARBA" id="ARBA00022676"/>
    </source>
</evidence>
<feature type="transmembrane region" description="Helical" evidence="11">
    <location>
        <begin position="731"/>
        <end position="750"/>
    </location>
</feature>
<feature type="binding site" evidence="9">
    <location>
        <position position="109"/>
    </location>
    <ligand>
        <name>UDP-alpha-D-glucose</name>
        <dbReference type="ChEBI" id="CHEBI:58885"/>
    </ligand>
</feature>
<evidence type="ECO:0000256" key="10">
    <source>
        <dbReference type="PIRSR" id="PIRSR605150-3"/>
    </source>
</evidence>
<dbReference type="FunFam" id="3.90.550.10:FF:000135">
    <property type="entry name" value="Cellulose synthase-like protein G3"/>
    <property type="match status" value="1"/>
</dbReference>
<feature type="binding site" evidence="9">
    <location>
        <position position="139"/>
    </location>
    <ligand>
        <name>UDP-alpha-D-glucose</name>
        <dbReference type="ChEBI" id="CHEBI:58885"/>
    </ligand>
</feature>
<keyword evidence="5 11" id="KW-1133">Transmembrane helix</keyword>
<comment type="subcellular location">
    <subcellularLocation>
        <location evidence="1">Endomembrane system</location>
        <topology evidence="1">Multi-pass membrane protein</topology>
    </subcellularLocation>
</comment>
<evidence type="ECO:0000256" key="6">
    <source>
        <dbReference type="ARBA" id="ARBA00023136"/>
    </source>
</evidence>
<feature type="transmembrane region" description="Helical" evidence="11">
    <location>
        <begin position="513"/>
        <end position="532"/>
    </location>
</feature>
<evidence type="ECO:0000256" key="7">
    <source>
        <dbReference type="ARBA" id="ARBA00023316"/>
    </source>
</evidence>
<feature type="binding site" evidence="10">
    <location>
        <position position="276"/>
    </location>
    <ligand>
        <name>Mn(2+)</name>
        <dbReference type="ChEBI" id="CHEBI:29035"/>
    </ligand>
</feature>
<organism evidence="12 13">
    <name type="scientific">Solanum verrucosum</name>
    <dbReference type="NCBI Taxonomy" id="315347"/>
    <lineage>
        <taxon>Eukaryota</taxon>
        <taxon>Viridiplantae</taxon>
        <taxon>Streptophyta</taxon>
        <taxon>Embryophyta</taxon>
        <taxon>Tracheophyta</taxon>
        <taxon>Spermatophyta</taxon>
        <taxon>Magnoliopsida</taxon>
        <taxon>eudicotyledons</taxon>
        <taxon>Gunneridae</taxon>
        <taxon>Pentapetalae</taxon>
        <taxon>asterids</taxon>
        <taxon>lamiids</taxon>
        <taxon>Solanales</taxon>
        <taxon>Solanaceae</taxon>
        <taxon>Solanoideae</taxon>
        <taxon>Solaneae</taxon>
        <taxon>Solanum</taxon>
    </lineage>
</organism>
<dbReference type="GO" id="GO:0012505">
    <property type="term" value="C:endomembrane system"/>
    <property type="evidence" value="ECO:0007669"/>
    <property type="project" value="UniProtKB-SubCell"/>
</dbReference>
<sequence>MEESSSLHSLKIMHERKLLNRIFASLYGFAIIALFYHHLLTLTAVPPRGRLSIFMLISDFILAFMWFTSQSFFMNPVTRQQFPGNLKQWVDNNDYPAIDIFICTADPFKEPPLTTVNTVLSVLAYDYPMEKLSVYVSDDGGSKLILFALMEAAEFARNWVPYCRENKIEQRCPEEYFRRNHTITSQFQIIENLYLDMKMRIENVAERGEVVDECISDPQQRQAFSKWTKGFTPKDHPAIIQVLLESDKDKDIKGYSIPNLIYVSREKSTTSLHHFKAGALNALLRVSEAMTNAPIILTLDCDMYSNDPQTPQRVLCYFCDPSIRSKLGYVQFPQRYHGLNDDDLYGGDNVRTFRISPSGLDGLGGPDNCGTGCFFNRRALFGSPSSVTSLEHSGDSHTRSMAISSVSVVEIASHVASCNYEYNNTEWGTKVGIKYGTLVEDIYTGYMMHCEGWDSIFCDTERPAFLGEVPINLEDVLSQVKRWAFGHLEVLSCKYSPLTFGTKALGILRANCYIHYVFWPIWCIPVTLYASVSQLSLLNNISIFPKLQNLNSRSLFGQTFEICLFQKVLVSDPWFFLYVFLFFGAYAHDFVQFILFKGTTKRWWNDQRMWYVKALSPFLFASIEYLTKKLGITTKGFNVTSKVVGQDERKMYDQSVFTFGIPSPMFVPLATVSIINLIAFVKGIMTVIFRMESLDELFIQLFIAGFAVVNCLPIYEAMLLRSDHGRMPKKIVITSSVLAGVLCIAFSLIVS</sequence>
<evidence type="ECO:0000256" key="8">
    <source>
        <dbReference type="PIRSR" id="PIRSR605150-1"/>
    </source>
</evidence>
<dbReference type="Pfam" id="PF03552">
    <property type="entry name" value="Cellulose_synt"/>
    <property type="match status" value="2"/>
</dbReference>
<evidence type="ECO:0000313" key="13">
    <source>
        <dbReference type="Proteomes" id="UP001234989"/>
    </source>
</evidence>
<evidence type="ECO:0000256" key="5">
    <source>
        <dbReference type="ARBA" id="ARBA00022989"/>
    </source>
</evidence>
<keyword evidence="2" id="KW-0328">Glycosyltransferase</keyword>
<dbReference type="EMBL" id="CP133623">
    <property type="protein sequence ID" value="WMV59590.1"/>
    <property type="molecule type" value="Genomic_DNA"/>
</dbReference>
<feature type="binding site" evidence="9">
    <location>
        <position position="110"/>
    </location>
    <ligand>
        <name>UDP-alpha-D-glucose</name>
        <dbReference type="ChEBI" id="CHEBI:58885"/>
    </ligand>
</feature>
<evidence type="ECO:0000256" key="1">
    <source>
        <dbReference type="ARBA" id="ARBA00004127"/>
    </source>
</evidence>
<feature type="transmembrane region" description="Helical" evidence="11">
    <location>
        <begin position="666"/>
        <end position="691"/>
    </location>
</feature>
<gene>
    <name evidence="12" type="ORF">MTR67_052975</name>
</gene>
<feature type="transmembrane region" description="Helical" evidence="11">
    <location>
        <begin position="697"/>
        <end position="719"/>
    </location>
</feature>
<feature type="transmembrane region" description="Helical" evidence="11">
    <location>
        <begin position="51"/>
        <end position="69"/>
    </location>
</feature>
<evidence type="ECO:0000256" key="4">
    <source>
        <dbReference type="ARBA" id="ARBA00022692"/>
    </source>
</evidence>
<evidence type="ECO:0000256" key="11">
    <source>
        <dbReference type="SAM" id="Phobius"/>
    </source>
</evidence>
<feature type="active site" evidence="8">
    <location>
        <position position="139"/>
    </location>
</feature>
<dbReference type="GO" id="GO:0016020">
    <property type="term" value="C:membrane"/>
    <property type="evidence" value="ECO:0007669"/>
    <property type="project" value="InterPro"/>
</dbReference>
<dbReference type="GO" id="GO:0030244">
    <property type="term" value="P:cellulose biosynthetic process"/>
    <property type="evidence" value="ECO:0007669"/>
    <property type="project" value="InterPro"/>
</dbReference>